<feature type="domain" description="Spore germination GerAC-like C-terminal" evidence="8">
    <location>
        <begin position="193"/>
        <end position="348"/>
    </location>
</feature>
<evidence type="ECO:0000313" key="10">
    <source>
        <dbReference type="EMBL" id="QHT61197.1"/>
    </source>
</evidence>
<feature type="domain" description="Spore germination protein N-terminal" evidence="9">
    <location>
        <begin position="15"/>
        <end position="183"/>
    </location>
</feature>
<evidence type="ECO:0000256" key="2">
    <source>
        <dbReference type="ARBA" id="ARBA00007886"/>
    </source>
</evidence>
<sequence>MIMLIVTLSGCALAIDRRAFVSVIGIDQSDQPGKRYKVTLKISLFKGDPKQTGTDFVLLSADAGTISEALYKARAQTDKKLFFGHTKVILFGEALARKEIRPLLDFFVKNREFQKNAYLAVAEPNAYNVLLHRPQQEPVAGFFLYSIFYLNEYESSNVGTLTLFDAYRREIDPALNLAMPIVERQQERIRVERTALFNKSSIQLKLSSAESRLIALLTTGVQDSEWIMHMDQGSYALKIVKGKASYSITESAPAITARLQIRMTVRVEEQSNILMKAADANMQKIEQQMKRTVQADTERLLLRIRDNKLDPIGFGLRYRSRHAYNAANFNKDQFLSRLVFKVSPVQVKREIVKIE</sequence>
<evidence type="ECO:0000259" key="9">
    <source>
        <dbReference type="Pfam" id="PF25198"/>
    </source>
</evidence>
<keyword evidence="5" id="KW-0472">Membrane</keyword>
<comment type="subcellular location">
    <subcellularLocation>
        <location evidence="1">Membrane</location>
        <topology evidence="1">Lipid-anchor</topology>
    </subcellularLocation>
</comment>
<dbReference type="InterPro" id="IPR008844">
    <property type="entry name" value="Spore_GerAC-like"/>
</dbReference>
<evidence type="ECO:0000259" key="8">
    <source>
        <dbReference type="Pfam" id="PF05504"/>
    </source>
</evidence>
<keyword evidence="7" id="KW-0449">Lipoprotein</keyword>
<dbReference type="Proteomes" id="UP000476064">
    <property type="component" value="Chromosome"/>
</dbReference>
<keyword evidence="11" id="KW-1185">Reference proteome</keyword>
<name>A0A6C0FWU4_9BACL</name>
<evidence type="ECO:0000256" key="6">
    <source>
        <dbReference type="ARBA" id="ARBA00023139"/>
    </source>
</evidence>
<dbReference type="KEGG" id="plyc:GXP70_15345"/>
<dbReference type="InterPro" id="IPR046953">
    <property type="entry name" value="Spore_GerAC-like_C"/>
</dbReference>
<reference evidence="10 11" key="1">
    <citation type="submission" date="2020-01" db="EMBL/GenBank/DDBJ databases">
        <title>Paenibacillus sp. nov., isolated from tomato rhizosphere.</title>
        <authorList>
            <person name="Weon H.-Y."/>
            <person name="Lee S.A."/>
        </authorList>
    </citation>
    <scope>NUCLEOTIDE SEQUENCE [LARGE SCALE GENOMIC DNA]</scope>
    <source>
        <strain evidence="10 11">12200R-189</strain>
    </source>
</reference>
<gene>
    <name evidence="10" type="ORF">GXP70_15345</name>
</gene>
<keyword evidence="6" id="KW-0564">Palmitate</keyword>
<dbReference type="InterPro" id="IPR038501">
    <property type="entry name" value="Spore_GerAC_C_sf"/>
</dbReference>
<dbReference type="Pfam" id="PF25198">
    <property type="entry name" value="Spore_GerAC_N"/>
    <property type="match status" value="1"/>
</dbReference>
<dbReference type="Pfam" id="PF05504">
    <property type="entry name" value="Spore_GerAC"/>
    <property type="match status" value="1"/>
</dbReference>
<protein>
    <submittedName>
        <fullName evidence="10">Ger(X)C family spore germination protein</fullName>
    </submittedName>
</protein>
<dbReference type="PANTHER" id="PTHR35789:SF1">
    <property type="entry name" value="SPORE GERMINATION PROTEIN B3"/>
    <property type="match status" value="1"/>
</dbReference>
<evidence type="ECO:0000256" key="3">
    <source>
        <dbReference type="ARBA" id="ARBA00022544"/>
    </source>
</evidence>
<keyword evidence="4" id="KW-0732">Signal</keyword>
<accession>A0A6C0FWU4</accession>
<dbReference type="InterPro" id="IPR057336">
    <property type="entry name" value="GerAC_N"/>
</dbReference>
<keyword evidence="3" id="KW-0309">Germination</keyword>
<dbReference type="AlphaFoldDB" id="A0A6C0FWU4"/>
<dbReference type="Gene3D" id="3.30.300.210">
    <property type="entry name" value="Nutrient germinant receptor protein C, domain 3"/>
    <property type="match status" value="1"/>
</dbReference>
<comment type="similarity">
    <text evidence="2">Belongs to the GerABKC lipoprotein family.</text>
</comment>
<dbReference type="NCBIfam" id="TIGR02887">
    <property type="entry name" value="spore_ger_x_C"/>
    <property type="match status" value="1"/>
</dbReference>
<dbReference type="GO" id="GO:0009847">
    <property type="term" value="P:spore germination"/>
    <property type="evidence" value="ECO:0007669"/>
    <property type="project" value="InterPro"/>
</dbReference>
<proteinExistence type="inferred from homology"/>
<evidence type="ECO:0000256" key="1">
    <source>
        <dbReference type="ARBA" id="ARBA00004635"/>
    </source>
</evidence>
<evidence type="ECO:0000256" key="7">
    <source>
        <dbReference type="ARBA" id="ARBA00023288"/>
    </source>
</evidence>
<evidence type="ECO:0000313" key="11">
    <source>
        <dbReference type="Proteomes" id="UP000476064"/>
    </source>
</evidence>
<dbReference type="GO" id="GO:0016020">
    <property type="term" value="C:membrane"/>
    <property type="evidence" value="ECO:0007669"/>
    <property type="project" value="UniProtKB-SubCell"/>
</dbReference>
<evidence type="ECO:0000256" key="4">
    <source>
        <dbReference type="ARBA" id="ARBA00022729"/>
    </source>
</evidence>
<dbReference type="EMBL" id="CP048209">
    <property type="protein sequence ID" value="QHT61197.1"/>
    <property type="molecule type" value="Genomic_DNA"/>
</dbReference>
<organism evidence="10 11">
    <name type="scientific">Paenibacillus lycopersici</name>
    <dbReference type="NCBI Taxonomy" id="2704462"/>
    <lineage>
        <taxon>Bacteria</taxon>
        <taxon>Bacillati</taxon>
        <taxon>Bacillota</taxon>
        <taxon>Bacilli</taxon>
        <taxon>Bacillales</taxon>
        <taxon>Paenibacillaceae</taxon>
        <taxon>Paenibacillus</taxon>
    </lineage>
</organism>
<dbReference type="PANTHER" id="PTHR35789">
    <property type="entry name" value="SPORE GERMINATION PROTEIN B3"/>
    <property type="match status" value="1"/>
</dbReference>
<evidence type="ECO:0000256" key="5">
    <source>
        <dbReference type="ARBA" id="ARBA00023136"/>
    </source>
</evidence>